<dbReference type="AlphaFoldDB" id="A0A9N9EN16"/>
<keyword evidence="3" id="KW-1185">Reference proteome</keyword>
<feature type="non-terminal residue" evidence="2">
    <location>
        <position position="321"/>
    </location>
</feature>
<dbReference type="OrthoDB" id="2433813at2759"/>
<evidence type="ECO:0000256" key="1">
    <source>
        <dbReference type="SAM" id="MobiDB-lite"/>
    </source>
</evidence>
<proteinExistence type="predicted"/>
<feature type="compositionally biased region" description="Basic and acidic residues" evidence="1">
    <location>
        <begin position="12"/>
        <end position="24"/>
    </location>
</feature>
<comment type="caution">
    <text evidence="2">The sequence shown here is derived from an EMBL/GenBank/DDBJ whole genome shotgun (WGS) entry which is preliminary data.</text>
</comment>
<reference evidence="2" key="1">
    <citation type="submission" date="2021-06" db="EMBL/GenBank/DDBJ databases">
        <authorList>
            <person name="Kallberg Y."/>
            <person name="Tangrot J."/>
            <person name="Rosling A."/>
        </authorList>
    </citation>
    <scope>NUCLEOTIDE SEQUENCE</scope>
    <source>
        <strain evidence="2">UK204</strain>
    </source>
</reference>
<feature type="compositionally biased region" description="Polar residues" evidence="1">
    <location>
        <begin position="28"/>
        <end position="38"/>
    </location>
</feature>
<feature type="region of interest" description="Disordered" evidence="1">
    <location>
        <begin position="1"/>
        <end position="71"/>
    </location>
</feature>
<feature type="compositionally biased region" description="Acidic residues" evidence="1">
    <location>
        <begin position="49"/>
        <end position="65"/>
    </location>
</feature>
<organism evidence="2 3">
    <name type="scientific">Funneliformis caledonium</name>
    <dbReference type="NCBI Taxonomy" id="1117310"/>
    <lineage>
        <taxon>Eukaryota</taxon>
        <taxon>Fungi</taxon>
        <taxon>Fungi incertae sedis</taxon>
        <taxon>Mucoromycota</taxon>
        <taxon>Glomeromycotina</taxon>
        <taxon>Glomeromycetes</taxon>
        <taxon>Glomerales</taxon>
        <taxon>Glomeraceae</taxon>
        <taxon>Funneliformis</taxon>
    </lineage>
</organism>
<gene>
    <name evidence="2" type="ORF">FCALED_LOCUS12704</name>
</gene>
<dbReference type="EMBL" id="CAJVPQ010006462">
    <property type="protein sequence ID" value="CAG8685041.1"/>
    <property type="molecule type" value="Genomic_DNA"/>
</dbReference>
<dbReference type="Proteomes" id="UP000789570">
    <property type="component" value="Unassembled WGS sequence"/>
</dbReference>
<name>A0A9N9EN16_9GLOM</name>
<evidence type="ECO:0000313" key="3">
    <source>
        <dbReference type="Proteomes" id="UP000789570"/>
    </source>
</evidence>
<sequence>MVNNSGTINDNKLTESKRDQKDEIDNFFQISEGKSTNMFKKRQKQDISYETDEEADESDSEDSESEYLPSDTDVTKHAPLLLPSKLECFVDSYNAMSQSKKWILSSGICVEDVLFNKGKQLSVESSIHSWIIDLSDWEIKQLFTDDDWCEITEEVRGLPLVDERVAKTLSRFRNIRTTADLRKVLETTSCRNKNELFDREIHFDVEWIDLSNVLRRPDESLKLVHLEGWYDANVWSLIIDCAFSNIRGLQTVSPQTSNSSKKPDIIIIEEEVPKNAAAQKKALTIKKEMSTKLLDLQATYEIARDPELKHDILQRIATTTK</sequence>
<evidence type="ECO:0000313" key="2">
    <source>
        <dbReference type="EMBL" id="CAG8685041.1"/>
    </source>
</evidence>
<accession>A0A9N9EN16</accession>
<protein>
    <submittedName>
        <fullName evidence="2">14333_t:CDS:1</fullName>
    </submittedName>
</protein>
<feature type="compositionally biased region" description="Polar residues" evidence="1">
    <location>
        <begin position="1"/>
        <end position="11"/>
    </location>
</feature>